<feature type="compositionally biased region" description="Low complexity" evidence="1">
    <location>
        <begin position="145"/>
        <end position="168"/>
    </location>
</feature>
<gene>
    <name evidence="3" type="ORF">MKZ38_010277</name>
</gene>
<feature type="region of interest" description="Disordered" evidence="1">
    <location>
        <begin position="130"/>
        <end position="184"/>
    </location>
</feature>
<accession>A0AAD5RFH8</accession>
<dbReference type="Proteomes" id="UP001201980">
    <property type="component" value="Unassembled WGS sequence"/>
</dbReference>
<proteinExistence type="predicted"/>
<feature type="compositionally biased region" description="Polar residues" evidence="1">
    <location>
        <begin position="169"/>
        <end position="184"/>
    </location>
</feature>
<comment type="caution">
    <text evidence="3">The sequence shown here is derived from an EMBL/GenBank/DDBJ whole genome shotgun (WGS) entry which is preliminary data.</text>
</comment>
<keyword evidence="4" id="KW-1185">Reference proteome</keyword>
<dbReference type="AlphaFoldDB" id="A0AAD5RFH8"/>
<name>A0AAD5RFH8_9PEZI</name>
<feature type="chain" id="PRO_5041947041" evidence="2">
    <location>
        <begin position="23"/>
        <end position="184"/>
    </location>
</feature>
<keyword evidence="2" id="KW-0732">Signal</keyword>
<evidence type="ECO:0000256" key="2">
    <source>
        <dbReference type="SAM" id="SignalP"/>
    </source>
</evidence>
<reference evidence="3" key="1">
    <citation type="submission" date="2022-07" db="EMBL/GenBank/DDBJ databases">
        <title>Draft genome sequence of Zalerion maritima ATCC 34329, a (micro)plastics degrading marine fungus.</title>
        <authorList>
            <person name="Paco A."/>
            <person name="Goncalves M.F.M."/>
            <person name="Rocha-Santos T.A.P."/>
            <person name="Alves A."/>
        </authorList>
    </citation>
    <scope>NUCLEOTIDE SEQUENCE</scope>
    <source>
        <strain evidence="3">ATCC 34329</strain>
    </source>
</reference>
<feature type="signal peptide" evidence="2">
    <location>
        <begin position="1"/>
        <end position="22"/>
    </location>
</feature>
<evidence type="ECO:0000313" key="3">
    <source>
        <dbReference type="EMBL" id="KAJ2892092.1"/>
    </source>
</evidence>
<evidence type="ECO:0000256" key="1">
    <source>
        <dbReference type="SAM" id="MobiDB-lite"/>
    </source>
</evidence>
<organism evidence="3 4">
    <name type="scientific">Zalerion maritima</name>
    <dbReference type="NCBI Taxonomy" id="339359"/>
    <lineage>
        <taxon>Eukaryota</taxon>
        <taxon>Fungi</taxon>
        <taxon>Dikarya</taxon>
        <taxon>Ascomycota</taxon>
        <taxon>Pezizomycotina</taxon>
        <taxon>Sordariomycetes</taxon>
        <taxon>Lulworthiomycetidae</taxon>
        <taxon>Lulworthiales</taxon>
        <taxon>Lulworthiaceae</taxon>
        <taxon>Zalerion</taxon>
    </lineage>
</organism>
<dbReference type="EMBL" id="JAKWBI020000891">
    <property type="protein sequence ID" value="KAJ2892092.1"/>
    <property type="molecule type" value="Genomic_DNA"/>
</dbReference>
<sequence>MLATTSQLVLLALSSFAGGGLAKPFPGASGCTNTTADAASEDPVASWLAPPEDPTYPFHITIPGSRRPAKCVRTIVALPGNLPGQVAGAYDQFYDIYPWFDESSGERYGGDGAYLMKWHRYCVSVEAVGADGEDDGETGGGDGEGTTTTTTTAAAAAATGTATKAAATPTLSDLSTPTAEATGA</sequence>
<protein>
    <submittedName>
        <fullName evidence="3">Uncharacterized protein</fullName>
    </submittedName>
</protein>
<evidence type="ECO:0000313" key="4">
    <source>
        <dbReference type="Proteomes" id="UP001201980"/>
    </source>
</evidence>